<comment type="caution">
    <text evidence="1">The sequence shown here is derived from an EMBL/GenBank/DDBJ whole genome shotgun (WGS) entry which is preliminary data.</text>
</comment>
<gene>
    <name evidence="1" type="ORF">A1A1_15838</name>
</gene>
<evidence type="ECO:0000313" key="2">
    <source>
        <dbReference type="Proteomes" id="UP000004725"/>
    </source>
</evidence>
<protein>
    <submittedName>
        <fullName evidence="1">Uncharacterized protein</fullName>
    </submittedName>
</protein>
<name>A0AA87IJX1_9BACL</name>
<dbReference type="EMBL" id="AJYB01000065">
    <property type="protein sequence ID" value="EIM05557.1"/>
    <property type="molecule type" value="Genomic_DNA"/>
</dbReference>
<dbReference type="AlphaFoldDB" id="A0AA87IJX1"/>
<sequence>MFTIKTVAKRGTFMEWKGRKASRNVEDRRGKGGVIVAGGGIVCC</sequence>
<proteinExistence type="predicted"/>
<accession>A0AA87IJX1</accession>
<dbReference type="Proteomes" id="UP000004725">
    <property type="component" value="Unassembled WGS sequence"/>
</dbReference>
<evidence type="ECO:0000313" key="1">
    <source>
        <dbReference type="EMBL" id="EIM05557.1"/>
    </source>
</evidence>
<reference evidence="1 2" key="1">
    <citation type="journal article" date="2012" name="J. Bacteriol.">
        <title>Genome Sequence of the Antarctic Psychrophile Bacterium Planococcus antarcticus DSM 14505.</title>
        <authorList>
            <person name="Margolles A."/>
            <person name="Gueimonde M."/>
            <person name="Sanchez B."/>
        </authorList>
    </citation>
    <scope>NUCLEOTIDE SEQUENCE [LARGE SCALE GENOMIC DNA]</scope>
    <source>
        <strain evidence="1 2">DSM 14505</strain>
    </source>
</reference>
<organism evidence="1 2">
    <name type="scientific">Planococcus antarcticus DSM 14505</name>
    <dbReference type="NCBI Taxonomy" id="1185653"/>
    <lineage>
        <taxon>Bacteria</taxon>
        <taxon>Bacillati</taxon>
        <taxon>Bacillota</taxon>
        <taxon>Bacilli</taxon>
        <taxon>Bacillales</taxon>
        <taxon>Caryophanaceae</taxon>
        <taxon>Planococcus</taxon>
    </lineage>
</organism>